<keyword evidence="9 13" id="KW-1133">Transmembrane helix</keyword>
<dbReference type="PANTHER" id="PTHR30529:SF1">
    <property type="entry name" value="CYTOCHROME B561 HOMOLOG 2"/>
    <property type="match status" value="1"/>
</dbReference>
<comment type="cofactor">
    <cofactor evidence="1">
        <name>heme b</name>
        <dbReference type="ChEBI" id="CHEBI:60344"/>
    </cofactor>
</comment>
<evidence type="ECO:0000256" key="2">
    <source>
        <dbReference type="ARBA" id="ARBA00004651"/>
    </source>
</evidence>
<keyword evidence="8" id="KW-0249">Electron transport</keyword>
<feature type="transmembrane region" description="Helical" evidence="13">
    <location>
        <begin position="12"/>
        <end position="34"/>
    </location>
</feature>
<dbReference type="GO" id="GO:0022904">
    <property type="term" value="P:respiratory electron transport chain"/>
    <property type="evidence" value="ECO:0007669"/>
    <property type="project" value="InterPro"/>
</dbReference>
<evidence type="ECO:0000256" key="6">
    <source>
        <dbReference type="ARBA" id="ARBA00022692"/>
    </source>
</evidence>
<dbReference type="GO" id="GO:0020037">
    <property type="term" value="F:heme binding"/>
    <property type="evidence" value="ECO:0007669"/>
    <property type="project" value="TreeGrafter"/>
</dbReference>
<evidence type="ECO:0000313" key="16">
    <source>
        <dbReference type="Proteomes" id="UP000305674"/>
    </source>
</evidence>
<evidence type="ECO:0000313" key="15">
    <source>
        <dbReference type="EMBL" id="TKB51316.1"/>
    </source>
</evidence>
<evidence type="ECO:0000256" key="10">
    <source>
        <dbReference type="ARBA" id="ARBA00023004"/>
    </source>
</evidence>
<keyword evidence="10" id="KW-0408">Iron</keyword>
<keyword evidence="4" id="KW-1003">Cell membrane</keyword>
<sequence length="183" mass="20117">MMLTNHSNGYGWVTIALHWLSALTVFGLFGLGLYMVDLGYYHPWYRQAPHLHKSLGLLLLATTLLRLVWRFSNPVPRAPDGQGPLTRLAAKAGHGAIYLLLIALLASGYLISTADGRAIDVFDWFSVPALITGLPQQEEIAGTIHEYAAWSLMILACGHALAALKHQFIDRDNTLGRMIAPSN</sequence>
<dbReference type="Pfam" id="PF01292">
    <property type="entry name" value="Ni_hydr_CYTB"/>
    <property type="match status" value="1"/>
</dbReference>
<comment type="similarity">
    <text evidence="12">Belongs to the cytochrome b561 family.</text>
</comment>
<protein>
    <submittedName>
        <fullName evidence="15">Cytochrome b</fullName>
    </submittedName>
</protein>
<dbReference type="EMBL" id="SWCI01000001">
    <property type="protein sequence ID" value="TKB51316.1"/>
    <property type="molecule type" value="Genomic_DNA"/>
</dbReference>
<dbReference type="GO" id="GO:0046872">
    <property type="term" value="F:metal ion binding"/>
    <property type="evidence" value="ECO:0007669"/>
    <property type="project" value="UniProtKB-KW"/>
</dbReference>
<dbReference type="GO" id="GO:0009055">
    <property type="term" value="F:electron transfer activity"/>
    <property type="evidence" value="ECO:0007669"/>
    <property type="project" value="InterPro"/>
</dbReference>
<keyword evidence="11 13" id="KW-0472">Membrane</keyword>
<keyword evidence="7" id="KW-0479">Metal-binding</keyword>
<feature type="domain" description="Cytochrome b561 bacterial/Ni-hydrogenase" evidence="14">
    <location>
        <begin position="10"/>
        <end position="179"/>
    </location>
</feature>
<evidence type="ECO:0000256" key="8">
    <source>
        <dbReference type="ARBA" id="ARBA00022982"/>
    </source>
</evidence>
<keyword evidence="5" id="KW-0349">Heme</keyword>
<gene>
    <name evidence="15" type="ORF">FCL40_01800</name>
</gene>
<evidence type="ECO:0000256" key="5">
    <source>
        <dbReference type="ARBA" id="ARBA00022617"/>
    </source>
</evidence>
<organism evidence="15 16">
    <name type="scientific">Ferrimonas sediminicola</name>
    <dbReference type="NCBI Taxonomy" id="2569538"/>
    <lineage>
        <taxon>Bacteria</taxon>
        <taxon>Pseudomonadati</taxon>
        <taxon>Pseudomonadota</taxon>
        <taxon>Gammaproteobacteria</taxon>
        <taxon>Alteromonadales</taxon>
        <taxon>Ferrimonadaceae</taxon>
        <taxon>Ferrimonas</taxon>
    </lineage>
</organism>
<dbReference type="InterPro" id="IPR016174">
    <property type="entry name" value="Di-haem_cyt_TM"/>
</dbReference>
<evidence type="ECO:0000256" key="11">
    <source>
        <dbReference type="ARBA" id="ARBA00023136"/>
    </source>
</evidence>
<dbReference type="AlphaFoldDB" id="A0A4U1BIJ6"/>
<evidence type="ECO:0000259" key="14">
    <source>
        <dbReference type="Pfam" id="PF01292"/>
    </source>
</evidence>
<evidence type="ECO:0000256" key="4">
    <source>
        <dbReference type="ARBA" id="ARBA00022475"/>
    </source>
</evidence>
<name>A0A4U1BIJ6_9GAMM</name>
<proteinExistence type="inferred from homology"/>
<dbReference type="GO" id="GO:0005886">
    <property type="term" value="C:plasma membrane"/>
    <property type="evidence" value="ECO:0007669"/>
    <property type="project" value="UniProtKB-SubCell"/>
</dbReference>
<dbReference type="Gene3D" id="1.20.950.20">
    <property type="entry name" value="Transmembrane di-heme cytochromes, Chain C"/>
    <property type="match status" value="2"/>
</dbReference>
<dbReference type="OrthoDB" id="9793784at2"/>
<dbReference type="SUPFAM" id="SSF81342">
    <property type="entry name" value="Transmembrane di-heme cytochromes"/>
    <property type="match status" value="1"/>
</dbReference>
<evidence type="ECO:0000256" key="13">
    <source>
        <dbReference type="SAM" id="Phobius"/>
    </source>
</evidence>
<feature type="transmembrane region" description="Helical" evidence="13">
    <location>
        <begin position="92"/>
        <end position="111"/>
    </location>
</feature>
<feature type="transmembrane region" description="Helical" evidence="13">
    <location>
        <begin position="55"/>
        <end position="72"/>
    </location>
</feature>
<accession>A0A4U1BIJ6</accession>
<evidence type="ECO:0000256" key="9">
    <source>
        <dbReference type="ARBA" id="ARBA00022989"/>
    </source>
</evidence>
<evidence type="ECO:0000256" key="7">
    <source>
        <dbReference type="ARBA" id="ARBA00022723"/>
    </source>
</evidence>
<dbReference type="RefSeq" id="WP_136850756.1">
    <property type="nucleotide sequence ID" value="NZ_SWCI01000001.1"/>
</dbReference>
<dbReference type="Proteomes" id="UP000305674">
    <property type="component" value="Unassembled WGS sequence"/>
</dbReference>
<dbReference type="InterPro" id="IPR052168">
    <property type="entry name" value="Cytochrome_b561_oxidase"/>
</dbReference>
<evidence type="ECO:0000256" key="12">
    <source>
        <dbReference type="ARBA" id="ARBA00037975"/>
    </source>
</evidence>
<comment type="subcellular location">
    <subcellularLocation>
        <location evidence="2">Cell membrane</location>
        <topology evidence="2">Multi-pass membrane protein</topology>
    </subcellularLocation>
</comment>
<reference evidence="15 16" key="1">
    <citation type="submission" date="2019-04" db="EMBL/GenBank/DDBJ databases">
        <authorList>
            <person name="Hwang J.C."/>
        </authorList>
    </citation>
    <scope>NUCLEOTIDE SEQUENCE [LARGE SCALE GENOMIC DNA]</scope>
    <source>
        <strain evidence="15 16">IMCC35001</strain>
    </source>
</reference>
<dbReference type="PANTHER" id="PTHR30529">
    <property type="entry name" value="CYTOCHROME B561"/>
    <property type="match status" value="1"/>
</dbReference>
<keyword evidence="3" id="KW-0813">Transport</keyword>
<evidence type="ECO:0000256" key="1">
    <source>
        <dbReference type="ARBA" id="ARBA00001970"/>
    </source>
</evidence>
<keyword evidence="16" id="KW-1185">Reference proteome</keyword>
<comment type="caution">
    <text evidence="15">The sequence shown here is derived from an EMBL/GenBank/DDBJ whole genome shotgun (WGS) entry which is preliminary data.</text>
</comment>
<dbReference type="InterPro" id="IPR011577">
    <property type="entry name" value="Cyt_b561_bac/Ni-Hgenase"/>
</dbReference>
<keyword evidence="6 13" id="KW-0812">Transmembrane</keyword>
<evidence type="ECO:0000256" key="3">
    <source>
        <dbReference type="ARBA" id="ARBA00022448"/>
    </source>
</evidence>